<feature type="compositionally biased region" description="Polar residues" evidence="1">
    <location>
        <begin position="463"/>
        <end position="476"/>
    </location>
</feature>
<feature type="region of interest" description="Disordered" evidence="1">
    <location>
        <begin position="390"/>
        <end position="491"/>
    </location>
</feature>
<feature type="region of interest" description="Disordered" evidence="1">
    <location>
        <begin position="557"/>
        <end position="633"/>
    </location>
</feature>
<reference evidence="3" key="1">
    <citation type="submission" date="2017-03" db="EMBL/GenBank/DDBJ databases">
        <title>Phytopthora megakarya and P. palmivora, two closely related causual agents of cacao black pod achieved similar genome size and gene model numbers by different mechanisms.</title>
        <authorList>
            <person name="Ali S."/>
            <person name="Shao J."/>
            <person name="Larry D.J."/>
            <person name="Kronmiller B."/>
            <person name="Shen D."/>
            <person name="Strem M.D."/>
            <person name="Melnick R.L."/>
            <person name="Guiltinan M.J."/>
            <person name="Tyler B.M."/>
            <person name="Meinhardt L.W."/>
            <person name="Bailey B.A."/>
        </authorList>
    </citation>
    <scope>NUCLEOTIDE SEQUENCE [LARGE SCALE GENOMIC DNA]</scope>
    <source>
        <strain evidence="3">zdho120</strain>
    </source>
</reference>
<feature type="compositionally biased region" description="Basic residues" evidence="1">
    <location>
        <begin position="593"/>
        <end position="608"/>
    </location>
</feature>
<sequence>MRTMSPWMAPLRMVQKRARRLALEKIPTRTRVLDVSGPDVPEQASVGGAVKVESPAVDGTSEKSQLGHDVIEVDALEEKAIPGETPTIKLEVSLSTVKEEATSDLEGPLPTVKEEAASDVLGDDSQSRLETSLSSSSCAQVSNEVATSRMQTPSSAQETVDLTAVDDAGAPENPVVLNLAKLYVDDQLRRWEQVSLEFVMSPVIKYAWPHSAPNFQAWYGTVMATSEYLASRMSSGARAQTWISEWRLVRLAPNMATDLTSVTVPLNKLSMRECVAVLQTMFFKVGFKFRNLVPEWVRVSAPKAEVDTMRRVADELQHLLTVKLLEWQQVTSGVQCRVVSPLDACNLKNHSEEMKPEDVEGDSLMSSYEAELLGSECVTRWRRAGVRVYGSPASSSLGEPESKRQQHAPPRPSSIPSMSSLMSYRTSTQDDRSMATPSDISATRSGSPMPSSGYGSTLFGATATGSDESNLSGTFESRSSGNGSSSASSMWSMTGGAAQHMQFAHALPAGRVFAAQGGVAQPEGTLGVQVTEAVLPVSPMPANPDDVVMSESGRAIIRSDSRSRTSRKHAHRQRSSPSDDSPSESDSSDEARKRRHARRSRRSSRRSPSRSTKSEMTSRSGRSRYSATSGASQVALNAMRSTQDMLTRMESKQDTPQAQLNQRVDQAFQAIQMLAARPGAVG</sequence>
<proteinExistence type="predicted"/>
<feature type="compositionally biased region" description="Basic residues" evidence="1">
    <location>
        <begin position="564"/>
        <end position="574"/>
    </location>
</feature>
<feature type="compositionally biased region" description="Low complexity" evidence="1">
    <location>
        <begin position="477"/>
        <end position="491"/>
    </location>
</feature>
<organism evidence="2 3">
    <name type="scientific">Phytophthora megakarya</name>
    <dbReference type="NCBI Taxonomy" id="4795"/>
    <lineage>
        <taxon>Eukaryota</taxon>
        <taxon>Sar</taxon>
        <taxon>Stramenopiles</taxon>
        <taxon>Oomycota</taxon>
        <taxon>Peronosporomycetes</taxon>
        <taxon>Peronosporales</taxon>
        <taxon>Peronosporaceae</taxon>
        <taxon>Phytophthora</taxon>
    </lineage>
</organism>
<name>A0A225UTR6_9STRA</name>
<protein>
    <submittedName>
        <fullName evidence="2">Uncharacterized protein</fullName>
    </submittedName>
</protein>
<comment type="caution">
    <text evidence="2">The sequence shown here is derived from an EMBL/GenBank/DDBJ whole genome shotgun (WGS) entry which is preliminary data.</text>
</comment>
<evidence type="ECO:0000256" key="1">
    <source>
        <dbReference type="SAM" id="MobiDB-lite"/>
    </source>
</evidence>
<keyword evidence="3" id="KW-1185">Reference proteome</keyword>
<dbReference type="Proteomes" id="UP000198211">
    <property type="component" value="Unassembled WGS sequence"/>
</dbReference>
<feature type="compositionally biased region" description="Low complexity" evidence="1">
    <location>
        <begin position="445"/>
        <end position="456"/>
    </location>
</feature>
<dbReference type="AlphaFoldDB" id="A0A225UTR6"/>
<accession>A0A225UTR6</accession>
<feature type="compositionally biased region" description="Low complexity" evidence="1">
    <location>
        <begin position="414"/>
        <end position="423"/>
    </location>
</feature>
<dbReference type="EMBL" id="NBNE01011702">
    <property type="protein sequence ID" value="OWY96383.1"/>
    <property type="molecule type" value="Genomic_DNA"/>
</dbReference>
<gene>
    <name evidence="2" type="ORF">PHMEG_00033358</name>
</gene>
<evidence type="ECO:0000313" key="3">
    <source>
        <dbReference type="Proteomes" id="UP000198211"/>
    </source>
</evidence>
<feature type="compositionally biased region" description="Polar residues" evidence="1">
    <location>
        <begin position="435"/>
        <end position="444"/>
    </location>
</feature>
<feature type="compositionally biased region" description="Polar residues" evidence="1">
    <location>
        <begin position="614"/>
        <end position="633"/>
    </location>
</feature>
<evidence type="ECO:0000313" key="2">
    <source>
        <dbReference type="EMBL" id="OWY96383.1"/>
    </source>
</evidence>